<gene>
    <name evidence="2" type="ORF">AKJ09_09280</name>
</gene>
<sequence>MVERLAVVDSEARFPYGIRDGDDNESSSRGRESSARSREMLGAPRNSG</sequence>
<feature type="compositionally biased region" description="Basic and acidic residues" evidence="1">
    <location>
        <begin position="26"/>
        <end position="39"/>
    </location>
</feature>
<evidence type="ECO:0000313" key="3">
    <source>
        <dbReference type="Proteomes" id="UP000064967"/>
    </source>
</evidence>
<proteinExistence type="predicted"/>
<name>A0A0K1QAB3_9BACT</name>
<organism evidence="2 3">
    <name type="scientific">Labilithrix luteola</name>
    <dbReference type="NCBI Taxonomy" id="1391654"/>
    <lineage>
        <taxon>Bacteria</taxon>
        <taxon>Pseudomonadati</taxon>
        <taxon>Myxococcota</taxon>
        <taxon>Polyangia</taxon>
        <taxon>Polyangiales</taxon>
        <taxon>Labilitrichaceae</taxon>
        <taxon>Labilithrix</taxon>
    </lineage>
</organism>
<dbReference type="Proteomes" id="UP000064967">
    <property type="component" value="Chromosome"/>
</dbReference>
<evidence type="ECO:0000256" key="1">
    <source>
        <dbReference type="SAM" id="MobiDB-lite"/>
    </source>
</evidence>
<dbReference type="KEGG" id="llu:AKJ09_09280"/>
<accession>A0A0K1QAB3</accession>
<dbReference type="EMBL" id="CP012333">
    <property type="protein sequence ID" value="AKV02617.1"/>
    <property type="molecule type" value="Genomic_DNA"/>
</dbReference>
<protein>
    <submittedName>
        <fullName evidence="2">Uncharacterized protein</fullName>
    </submittedName>
</protein>
<reference evidence="2 3" key="1">
    <citation type="submission" date="2015-08" db="EMBL/GenBank/DDBJ databases">
        <authorList>
            <person name="Babu N.S."/>
            <person name="Beckwith C.J."/>
            <person name="Beseler K.G."/>
            <person name="Brison A."/>
            <person name="Carone J.V."/>
            <person name="Caskin T.P."/>
            <person name="Diamond M."/>
            <person name="Durham M.E."/>
            <person name="Foxe J.M."/>
            <person name="Go M."/>
            <person name="Henderson B.A."/>
            <person name="Jones I.B."/>
            <person name="McGettigan J.A."/>
            <person name="Micheletti S.J."/>
            <person name="Nasrallah M.E."/>
            <person name="Ortiz D."/>
            <person name="Piller C.R."/>
            <person name="Privatt S.R."/>
            <person name="Schneider S.L."/>
            <person name="Sharp S."/>
            <person name="Smith T.C."/>
            <person name="Stanton J.D."/>
            <person name="Ullery H.E."/>
            <person name="Wilson R.J."/>
            <person name="Serrano M.G."/>
            <person name="Buck G."/>
            <person name="Lee V."/>
            <person name="Wang Y."/>
            <person name="Carvalho R."/>
            <person name="Voegtly L."/>
            <person name="Shi R."/>
            <person name="Duckworth R."/>
            <person name="Johnson A."/>
            <person name="Loviza R."/>
            <person name="Walstead R."/>
            <person name="Shah Z."/>
            <person name="Kiflezghi M."/>
            <person name="Wade K."/>
            <person name="Ball S.L."/>
            <person name="Bradley K.W."/>
            <person name="Asai D.J."/>
            <person name="Bowman C.A."/>
            <person name="Russell D.A."/>
            <person name="Pope W.H."/>
            <person name="Jacobs-Sera D."/>
            <person name="Hendrix R.W."/>
            <person name="Hatfull G.F."/>
        </authorList>
    </citation>
    <scope>NUCLEOTIDE SEQUENCE [LARGE SCALE GENOMIC DNA]</scope>
    <source>
        <strain evidence="2 3">DSM 27648</strain>
    </source>
</reference>
<feature type="region of interest" description="Disordered" evidence="1">
    <location>
        <begin position="14"/>
        <end position="48"/>
    </location>
</feature>
<dbReference type="AlphaFoldDB" id="A0A0K1QAB3"/>
<evidence type="ECO:0000313" key="2">
    <source>
        <dbReference type="EMBL" id="AKV02617.1"/>
    </source>
</evidence>
<dbReference type="STRING" id="1391654.AKJ09_09280"/>
<keyword evidence="3" id="KW-1185">Reference proteome</keyword>